<dbReference type="Proteomes" id="UP000472271">
    <property type="component" value="Chromosome 9"/>
</dbReference>
<dbReference type="InParanoid" id="A0A672YM77"/>
<dbReference type="Pfam" id="PF07648">
    <property type="entry name" value="Kazal_2"/>
    <property type="match status" value="1"/>
</dbReference>
<evidence type="ECO:0000313" key="4">
    <source>
        <dbReference type="Ensembl" id="ENSSORP00005005721.1"/>
    </source>
</evidence>
<name>A0A672YM77_9TELE</name>
<proteinExistence type="predicted"/>
<dbReference type="Ensembl" id="ENSSORT00005005965.1">
    <property type="protein sequence ID" value="ENSSORP00005005721.1"/>
    <property type="gene ID" value="ENSSORG00005003463.1"/>
</dbReference>
<feature type="signal peptide" evidence="2">
    <location>
        <begin position="1"/>
        <end position="21"/>
    </location>
</feature>
<evidence type="ECO:0000256" key="2">
    <source>
        <dbReference type="SAM" id="SignalP"/>
    </source>
</evidence>
<dbReference type="CDD" id="cd00104">
    <property type="entry name" value="KAZAL_FS"/>
    <property type="match status" value="1"/>
</dbReference>
<evidence type="ECO:0000313" key="5">
    <source>
        <dbReference type="Proteomes" id="UP000472271"/>
    </source>
</evidence>
<evidence type="ECO:0000259" key="3">
    <source>
        <dbReference type="PROSITE" id="PS51465"/>
    </source>
</evidence>
<keyword evidence="2" id="KW-0732">Signal</keyword>
<evidence type="ECO:0000256" key="1">
    <source>
        <dbReference type="SAM" id="MobiDB-lite"/>
    </source>
</evidence>
<dbReference type="Gene3D" id="3.30.60.30">
    <property type="match status" value="1"/>
</dbReference>
<feature type="region of interest" description="Disordered" evidence="1">
    <location>
        <begin position="61"/>
        <end position="104"/>
    </location>
</feature>
<accession>A0A672YM77</accession>
<keyword evidence="5" id="KW-1185">Reference proteome</keyword>
<feature type="domain" description="Kazal-like" evidence="3">
    <location>
        <begin position="14"/>
        <end position="72"/>
    </location>
</feature>
<dbReference type="SUPFAM" id="SSF100895">
    <property type="entry name" value="Kazal-type serine protease inhibitors"/>
    <property type="match status" value="1"/>
</dbReference>
<organism evidence="4 5">
    <name type="scientific">Sphaeramia orbicularis</name>
    <name type="common">orbiculate cardinalfish</name>
    <dbReference type="NCBI Taxonomy" id="375764"/>
    <lineage>
        <taxon>Eukaryota</taxon>
        <taxon>Metazoa</taxon>
        <taxon>Chordata</taxon>
        <taxon>Craniata</taxon>
        <taxon>Vertebrata</taxon>
        <taxon>Euteleostomi</taxon>
        <taxon>Actinopterygii</taxon>
        <taxon>Neopterygii</taxon>
        <taxon>Teleostei</taxon>
        <taxon>Neoteleostei</taxon>
        <taxon>Acanthomorphata</taxon>
        <taxon>Gobiaria</taxon>
        <taxon>Kurtiformes</taxon>
        <taxon>Apogonoidei</taxon>
        <taxon>Apogonidae</taxon>
        <taxon>Apogoninae</taxon>
        <taxon>Sphaeramia</taxon>
    </lineage>
</organism>
<reference evidence="4" key="3">
    <citation type="submission" date="2025-09" db="UniProtKB">
        <authorList>
            <consortium name="Ensembl"/>
        </authorList>
    </citation>
    <scope>IDENTIFICATION</scope>
</reference>
<protein>
    <recommendedName>
        <fullName evidence="3">Kazal-like domain-containing protein</fullName>
    </recommendedName>
</protein>
<dbReference type="PROSITE" id="PS51465">
    <property type="entry name" value="KAZAL_2"/>
    <property type="match status" value="1"/>
</dbReference>
<dbReference type="InterPro" id="IPR036058">
    <property type="entry name" value="Kazal_dom_sf"/>
</dbReference>
<feature type="chain" id="PRO_5025356713" description="Kazal-like domain-containing protein" evidence="2">
    <location>
        <begin position="22"/>
        <end position="104"/>
    </location>
</feature>
<dbReference type="InterPro" id="IPR002350">
    <property type="entry name" value="Kazal_dom"/>
</dbReference>
<feature type="compositionally biased region" description="Basic and acidic residues" evidence="1">
    <location>
        <begin position="72"/>
        <end position="90"/>
    </location>
</feature>
<reference evidence="4" key="2">
    <citation type="submission" date="2025-08" db="UniProtKB">
        <authorList>
            <consortium name="Ensembl"/>
        </authorList>
    </citation>
    <scope>IDENTIFICATION</scope>
</reference>
<sequence>RVTMRVLVLLGLCLSLHTCGSFPNRDEQVCVCLDQDPVCGSDGTTYLNRCQFREAAFSDPDLRTRGKGPCKTGKDPDPGHSVRVSDRDRVSQSGSGLDFSPGSG</sequence>
<dbReference type="SMART" id="SM00280">
    <property type="entry name" value="KAZAL"/>
    <property type="match status" value="1"/>
</dbReference>
<dbReference type="AlphaFoldDB" id="A0A672YM77"/>
<reference evidence="4" key="1">
    <citation type="submission" date="2019-06" db="EMBL/GenBank/DDBJ databases">
        <authorList>
            <consortium name="Wellcome Sanger Institute Data Sharing"/>
        </authorList>
    </citation>
    <scope>NUCLEOTIDE SEQUENCE [LARGE SCALE GENOMIC DNA]</scope>
</reference>